<dbReference type="GO" id="GO:0006520">
    <property type="term" value="P:amino acid metabolic process"/>
    <property type="evidence" value="ECO:0007669"/>
    <property type="project" value="InterPro"/>
</dbReference>
<dbReference type="PROSITE" id="PS00105">
    <property type="entry name" value="AA_TRANSFER_CLASS_1"/>
    <property type="match status" value="1"/>
</dbReference>
<dbReference type="InterPro" id="IPR015422">
    <property type="entry name" value="PyrdxlP-dep_Trfase_small"/>
</dbReference>
<dbReference type="EMBL" id="CP012752">
    <property type="protein sequence ID" value="ALG09055.1"/>
    <property type="molecule type" value="Genomic_DNA"/>
</dbReference>
<dbReference type="PANTHER" id="PTHR46383">
    <property type="entry name" value="ASPARTATE AMINOTRANSFERASE"/>
    <property type="match status" value="1"/>
</dbReference>
<evidence type="ECO:0000256" key="5">
    <source>
        <dbReference type="ARBA" id="ARBA00022898"/>
    </source>
</evidence>
<dbReference type="KEGG" id="kphy:AOZ06_20945"/>
<accession>A0A0N7F3M6</accession>
<dbReference type="InterPro" id="IPR004838">
    <property type="entry name" value="NHTrfase_class1_PyrdxlP-BS"/>
</dbReference>
<reference evidence="8 9" key="1">
    <citation type="submission" date="2015-07" db="EMBL/GenBank/DDBJ databases">
        <title>Genome sequencing of Kibdelosporangium phytohabitans.</title>
        <authorList>
            <person name="Qin S."/>
            <person name="Xing K."/>
        </authorList>
    </citation>
    <scope>NUCLEOTIDE SEQUENCE [LARGE SCALE GENOMIC DNA]</scope>
    <source>
        <strain evidence="8 9">KLBMP1111</strain>
    </source>
</reference>
<keyword evidence="3 6" id="KW-0032">Aminotransferase</keyword>
<dbReference type="InterPro" id="IPR015424">
    <property type="entry name" value="PyrdxlP-dep_Trfase"/>
</dbReference>
<dbReference type="InterPro" id="IPR015421">
    <property type="entry name" value="PyrdxlP-dep_Trfase_major"/>
</dbReference>
<dbReference type="GO" id="GO:0030170">
    <property type="term" value="F:pyridoxal phosphate binding"/>
    <property type="evidence" value="ECO:0007669"/>
    <property type="project" value="InterPro"/>
</dbReference>
<dbReference type="RefSeq" id="WP_054290959.1">
    <property type="nucleotide sequence ID" value="NZ_CP012752.1"/>
</dbReference>
<keyword evidence="4 6" id="KW-0808">Transferase</keyword>
<feature type="domain" description="Aminotransferase class I/classII large" evidence="7">
    <location>
        <begin position="47"/>
        <end position="374"/>
    </location>
</feature>
<dbReference type="InterPro" id="IPR050596">
    <property type="entry name" value="AspAT/PAT-like"/>
</dbReference>
<dbReference type="CDD" id="cd00609">
    <property type="entry name" value="AAT_like"/>
    <property type="match status" value="1"/>
</dbReference>
<keyword evidence="9" id="KW-1185">Reference proteome</keyword>
<evidence type="ECO:0000256" key="2">
    <source>
        <dbReference type="ARBA" id="ARBA00007441"/>
    </source>
</evidence>
<dbReference type="Pfam" id="PF00155">
    <property type="entry name" value="Aminotran_1_2"/>
    <property type="match status" value="1"/>
</dbReference>
<keyword evidence="5" id="KW-0663">Pyridoxal phosphate</keyword>
<dbReference type="OrthoDB" id="2192472at2"/>
<sequence length="418" mass="44355">MADWRVSPGLALDEMVAERLARGESIVHLGVDEVRLPAFDPLVEHLVAGADRTSHGPVAGSRALREAAAGYFTRRRLPTGADQIVAGPGSKPLLLALNLVVPGDVIVPKPAWDTYAPQAGLAGKKVFRVPIPPQAGGVPDPVALRDTIIAARALGRDPRIVVLTLPDNPTGTLAAPDLVREICLIAEQEDLLIVSDEIHRDLLHDPGTRMAGPAEFAPSRTVVTTGLSKNLALGGWRVGVARFPDGAWGRRIRDGVIAFAGEVWSTVAGPVQRAAEYAFAEPPEIRRRLADSARLHGSVARAVHRIMVGAGAVCRPPVGAFHLYPDFSPVGDKLAARGVTDSASLSRQLLDEHGIVVLAGHLLGDDEDALRFKASMSTLYGDTAELRQLALDSPDPAGLPHVSDLLTRIGESFEKLCG</sequence>
<dbReference type="EC" id="2.6.1.-" evidence="6"/>
<dbReference type="STRING" id="860235.AOZ06_20945"/>
<evidence type="ECO:0000259" key="7">
    <source>
        <dbReference type="Pfam" id="PF00155"/>
    </source>
</evidence>
<comment type="similarity">
    <text evidence="2 6">Belongs to the class-I pyridoxal-phosphate-dependent aminotransferase family.</text>
</comment>
<organism evidence="8 9">
    <name type="scientific">Kibdelosporangium phytohabitans</name>
    <dbReference type="NCBI Taxonomy" id="860235"/>
    <lineage>
        <taxon>Bacteria</taxon>
        <taxon>Bacillati</taxon>
        <taxon>Actinomycetota</taxon>
        <taxon>Actinomycetes</taxon>
        <taxon>Pseudonocardiales</taxon>
        <taxon>Pseudonocardiaceae</taxon>
        <taxon>Kibdelosporangium</taxon>
    </lineage>
</organism>
<evidence type="ECO:0000313" key="9">
    <source>
        <dbReference type="Proteomes" id="UP000063699"/>
    </source>
</evidence>
<comment type="cofactor">
    <cofactor evidence="1 6">
        <name>pyridoxal 5'-phosphate</name>
        <dbReference type="ChEBI" id="CHEBI:597326"/>
    </cofactor>
</comment>
<dbReference type="Gene3D" id="3.90.1150.10">
    <property type="entry name" value="Aspartate Aminotransferase, domain 1"/>
    <property type="match status" value="1"/>
</dbReference>
<proteinExistence type="inferred from homology"/>
<evidence type="ECO:0000256" key="3">
    <source>
        <dbReference type="ARBA" id="ARBA00022576"/>
    </source>
</evidence>
<dbReference type="PANTHER" id="PTHR46383:SF1">
    <property type="entry name" value="ASPARTATE AMINOTRANSFERASE"/>
    <property type="match status" value="1"/>
</dbReference>
<evidence type="ECO:0000256" key="1">
    <source>
        <dbReference type="ARBA" id="ARBA00001933"/>
    </source>
</evidence>
<dbReference type="InterPro" id="IPR004839">
    <property type="entry name" value="Aminotransferase_I/II_large"/>
</dbReference>
<gene>
    <name evidence="8" type="ORF">AOZ06_20945</name>
</gene>
<dbReference type="SUPFAM" id="SSF53383">
    <property type="entry name" value="PLP-dependent transferases"/>
    <property type="match status" value="1"/>
</dbReference>
<dbReference type="Proteomes" id="UP000063699">
    <property type="component" value="Chromosome"/>
</dbReference>
<protein>
    <recommendedName>
        <fullName evidence="6">Aminotransferase</fullName>
        <ecNumber evidence="6">2.6.1.-</ecNumber>
    </recommendedName>
</protein>
<evidence type="ECO:0000256" key="6">
    <source>
        <dbReference type="RuleBase" id="RU000481"/>
    </source>
</evidence>
<dbReference type="Gene3D" id="3.40.640.10">
    <property type="entry name" value="Type I PLP-dependent aspartate aminotransferase-like (Major domain)"/>
    <property type="match status" value="1"/>
</dbReference>
<evidence type="ECO:0000313" key="8">
    <source>
        <dbReference type="EMBL" id="ALG09055.1"/>
    </source>
</evidence>
<dbReference type="AlphaFoldDB" id="A0A0N7F3M6"/>
<dbReference type="GO" id="GO:0008483">
    <property type="term" value="F:transaminase activity"/>
    <property type="evidence" value="ECO:0007669"/>
    <property type="project" value="UniProtKB-KW"/>
</dbReference>
<evidence type="ECO:0000256" key="4">
    <source>
        <dbReference type="ARBA" id="ARBA00022679"/>
    </source>
</evidence>
<name>A0A0N7F3M6_9PSEU</name>